<gene>
    <name evidence="2" type="ORF">A4R26_09425</name>
</gene>
<feature type="transmembrane region" description="Helical" evidence="1">
    <location>
        <begin position="39"/>
        <end position="56"/>
    </location>
</feature>
<organism evidence="2 3">
    <name type="scientific">Niastella populi</name>
    <dbReference type="NCBI Taxonomy" id="550983"/>
    <lineage>
        <taxon>Bacteria</taxon>
        <taxon>Pseudomonadati</taxon>
        <taxon>Bacteroidota</taxon>
        <taxon>Chitinophagia</taxon>
        <taxon>Chitinophagales</taxon>
        <taxon>Chitinophagaceae</taxon>
        <taxon>Niastella</taxon>
    </lineage>
</organism>
<evidence type="ECO:0000256" key="1">
    <source>
        <dbReference type="SAM" id="Phobius"/>
    </source>
</evidence>
<keyword evidence="1" id="KW-0812">Transmembrane</keyword>
<dbReference type="STRING" id="550983.A4R26_09425"/>
<dbReference type="EMBL" id="LWBP01000254">
    <property type="protein sequence ID" value="OQP45706.1"/>
    <property type="molecule type" value="Genomic_DNA"/>
</dbReference>
<dbReference type="Proteomes" id="UP000192276">
    <property type="component" value="Unassembled WGS sequence"/>
</dbReference>
<protein>
    <submittedName>
        <fullName evidence="2">Uncharacterized protein</fullName>
    </submittedName>
</protein>
<evidence type="ECO:0000313" key="3">
    <source>
        <dbReference type="Proteomes" id="UP000192276"/>
    </source>
</evidence>
<keyword evidence="1" id="KW-1133">Transmembrane helix</keyword>
<evidence type="ECO:0000313" key="2">
    <source>
        <dbReference type="EMBL" id="OQP45706.1"/>
    </source>
</evidence>
<dbReference type="AlphaFoldDB" id="A0A1V9EHV0"/>
<comment type="caution">
    <text evidence="2">The sequence shown here is derived from an EMBL/GenBank/DDBJ whole genome shotgun (WGS) entry which is preliminary data.</text>
</comment>
<sequence>MFCNGSGYFDQILPVFNETETYSMNRLYMRKFVAINHKALLFFSFLFPIIVLDQIVKLKLELVKE</sequence>
<keyword evidence="3" id="KW-1185">Reference proteome</keyword>
<keyword evidence="1" id="KW-0472">Membrane</keyword>
<proteinExistence type="predicted"/>
<name>A0A1V9EHV0_9BACT</name>
<accession>A0A1V9EHV0</accession>
<reference evidence="3" key="1">
    <citation type="submission" date="2016-04" db="EMBL/GenBank/DDBJ databases">
        <authorList>
            <person name="Chen L."/>
            <person name="Zhuang W."/>
            <person name="Wang G."/>
        </authorList>
    </citation>
    <scope>NUCLEOTIDE SEQUENCE [LARGE SCALE GENOMIC DNA]</scope>
    <source>
        <strain evidence="3">208</strain>
    </source>
</reference>